<proteinExistence type="predicted"/>
<comment type="caution">
    <text evidence="3">The sequence shown here is derived from an EMBL/GenBank/DDBJ whole genome shotgun (WGS) entry which is preliminary data.</text>
</comment>
<keyword evidence="1" id="KW-0472">Membrane</keyword>
<feature type="transmembrane region" description="Helical" evidence="1">
    <location>
        <begin position="47"/>
        <end position="68"/>
    </location>
</feature>
<dbReference type="Pfam" id="PF09995">
    <property type="entry name" value="MPAB_Lcp_cat"/>
    <property type="match status" value="1"/>
</dbReference>
<dbReference type="Proteomes" id="UP000034680">
    <property type="component" value="Unassembled WGS sequence"/>
</dbReference>
<dbReference type="OrthoDB" id="545169at2759"/>
<evidence type="ECO:0000259" key="2">
    <source>
        <dbReference type="Pfam" id="PF09995"/>
    </source>
</evidence>
<dbReference type="InterPro" id="IPR046366">
    <property type="entry name" value="MPAB"/>
</dbReference>
<reference evidence="3 4" key="1">
    <citation type="submission" date="2015-05" db="EMBL/GenBank/DDBJ databases">
        <title>Distinctive expansion of gene families associated with plant cell wall degradation and secondary metabolism in the genomes of grapevine trunk pathogens.</title>
        <authorList>
            <person name="Lawrence D.P."/>
            <person name="Travadon R."/>
            <person name="Rolshausen P.E."/>
            <person name="Baumgartner K."/>
        </authorList>
    </citation>
    <scope>NUCLEOTIDE SEQUENCE [LARGE SCALE GENOMIC DNA]</scope>
    <source>
        <strain evidence="3">DA912</strain>
    </source>
</reference>
<gene>
    <name evidence="3" type="ORF">UCDDA912_g04985</name>
</gene>
<accession>A0A0G2I570</accession>
<dbReference type="PANTHER" id="PTHR36124">
    <property type="match status" value="1"/>
</dbReference>
<dbReference type="STRING" id="1214573.A0A0G2I570"/>
<feature type="transmembrane region" description="Helical" evidence="1">
    <location>
        <begin position="319"/>
        <end position="337"/>
    </location>
</feature>
<dbReference type="EMBL" id="LCUC01000174">
    <property type="protein sequence ID" value="KKY35035.1"/>
    <property type="molecule type" value="Genomic_DNA"/>
</dbReference>
<dbReference type="InterPro" id="IPR018713">
    <property type="entry name" value="MPAB/Lcp_cat_dom"/>
</dbReference>
<dbReference type="PANTHER" id="PTHR36124:SF1">
    <property type="entry name" value="ER-BOUND OXYGENASE MPAB_MPAB'_RUBBER OXYGENASE CATALYTIC DOMAIN-CONTAINING PROTEIN"/>
    <property type="match status" value="1"/>
</dbReference>
<evidence type="ECO:0000313" key="3">
    <source>
        <dbReference type="EMBL" id="KKY35035.1"/>
    </source>
</evidence>
<keyword evidence="4" id="KW-1185">Reference proteome</keyword>
<dbReference type="AlphaFoldDB" id="A0A0G2I570"/>
<reference evidence="3 4" key="2">
    <citation type="submission" date="2015-05" db="EMBL/GenBank/DDBJ databases">
        <authorList>
            <person name="Morales-Cruz A."/>
            <person name="Amrine K.C."/>
            <person name="Cantu D."/>
        </authorList>
    </citation>
    <scope>NUCLEOTIDE SEQUENCE [LARGE SCALE GENOMIC DNA]</scope>
    <source>
        <strain evidence="3">DA912</strain>
    </source>
</reference>
<sequence length="447" mass="50945">MDFIFDTLLQRPRVVGDPLHENATHFPATDALAGHGLINEPTTRSTAWMIGLPAVLGLWVVLCSSLRFRHEKAMLRRFHYPTRASFAKMTNDDAQQILKYILGYEFPLMYKLSLQFALFKTYAFSTISSLLAHTKSFSDASMAPKRYEDTSIIFGEFSVNPPTSERAIQAIARMNHLHSPWKKAGKISNADLLYTLAVCVMEPIRFIALYEWRPLNDMEACAIGTFWKSIGDAMEIEYKGYLTQDDWKDGIEFVEDITAWAKRYEVDDMKPNPSNRTLADALVGLLFPFVPAAAADFTLQVMTVLMGDRVREAFMYPQPGIFACLVAFASLNLRRFILRYFCLPRLRPLNYFSEPDPQTGRIKHFDYLLEPYYHPPTFWSRWGPMALVFRLLGGIVPGAPDFLPEGFLPTDLGPKHRMGKGSEEMKIDMARMRETRPSGCPFSAHMA</sequence>
<keyword evidence="1" id="KW-0812">Transmembrane</keyword>
<dbReference type="GO" id="GO:0016301">
    <property type="term" value="F:kinase activity"/>
    <property type="evidence" value="ECO:0007669"/>
    <property type="project" value="UniProtKB-KW"/>
</dbReference>
<feature type="transmembrane region" description="Helical" evidence="1">
    <location>
        <begin position="278"/>
        <end position="299"/>
    </location>
</feature>
<name>A0A0G2I570_9PEZI</name>
<keyword evidence="1" id="KW-1133">Transmembrane helix</keyword>
<feature type="domain" description="ER-bound oxygenase mpaB/mpaB'/Rubber oxygenase catalytic" evidence="2">
    <location>
        <begin position="162"/>
        <end position="317"/>
    </location>
</feature>
<evidence type="ECO:0000256" key="1">
    <source>
        <dbReference type="SAM" id="Phobius"/>
    </source>
</evidence>
<organism evidence="3 4">
    <name type="scientific">Diaporthe ampelina</name>
    <dbReference type="NCBI Taxonomy" id="1214573"/>
    <lineage>
        <taxon>Eukaryota</taxon>
        <taxon>Fungi</taxon>
        <taxon>Dikarya</taxon>
        <taxon>Ascomycota</taxon>
        <taxon>Pezizomycotina</taxon>
        <taxon>Sordariomycetes</taxon>
        <taxon>Sordariomycetidae</taxon>
        <taxon>Diaporthales</taxon>
        <taxon>Diaporthaceae</taxon>
        <taxon>Diaporthe</taxon>
    </lineage>
</organism>
<evidence type="ECO:0000313" key="4">
    <source>
        <dbReference type="Proteomes" id="UP000034680"/>
    </source>
</evidence>
<keyword evidence="3" id="KW-0418">Kinase</keyword>
<dbReference type="GO" id="GO:0016491">
    <property type="term" value="F:oxidoreductase activity"/>
    <property type="evidence" value="ECO:0007669"/>
    <property type="project" value="InterPro"/>
</dbReference>
<keyword evidence="3" id="KW-0808">Transferase</keyword>
<protein>
    <submittedName>
        <fullName evidence="3">Putative dephosphokinase</fullName>
    </submittedName>
</protein>